<dbReference type="Proteomes" id="UP001162001">
    <property type="component" value="Segment"/>
</dbReference>
<keyword evidence="1" id="KW-0812">Transmembrane</keyword>
<reference evidence="2 3" key="1">
    <citation type="submission" date="2020-04" db="EMBL/GenBank/DDBJ databases">
        <title>Advantages and limits of metagenomic assembly and binning of a giant virus.</title>
        <authorList>
            <person name="Schulz F."/>
            <person name="Andreani J."/>
            <person name="Francis R."/>
            <person name="Boudjemaa H."/>
            <person name="Bou Khalil J.Y."/>
            <person name="Lee J."/>
            <person name="La Scola B."/>
            <person name="Woyke T."/>
        </authorList>
    </citation>
    <scope>NUCLEOTIDE SEQUENCE [LARGE SCALE GENOMIC DNA]</scope>
    <source>
        <strain evidence="2 3">FV1/VV64</strain>
    </source>
</reference>
<evidence type="ECO:0008006" key="4">
    <source>
        <dbReference type="Google" id="ProtNLM"/>
    </source>
</evidence>
<evidence type="ECO:0000313" key="2">
    <source>
        <dbReference type="EMBL" id="QKF94698.1"/>
    </source>
</evidence>
<keyword evidence="3" id="KW-1185">Reference proteome</keyword>
<name>A0A7D3R2R4_9VIRU</name>
<evidence type="ECO:0000313" key="3">
    <source>
        <dbReference type="Proteomes" id="UP001162001"/>
    </source>
</evidence>
<feature type="transmembrane region" description="Helical" evidence="1">
    <location>
        <begin position="114"/>
        <end position="136"/>
    </location>
</feature>
<gene>
    <name evidence="2" type="ORF">Fadolivirus_1_1240</name>
</gene>
<dbReference type="EMBL" id="MT418680">
    <property type="protein sequence ID" value="QKF94698.1"/>
    <property type="molecule type" value="Genomic_DNA"/>
</dbReference>
<keyword evidence="1" id="KW-1133">Transmembrane helix</keyword>
<sequence length="257" mass="29338">MSTGKKEKNDTEIAIDMNDDAINVNDDESSHNEPIFKEQKQLPQNDYGWDINVASELRNFAHQSAGFSWMYARDAAWYFTINTRISLAIAILSAISTLGIAAALIFVQNENIKYLVYVFGALAIVFNVIVGILSAYKLTMNYDFRISQTLDKAAKFGKLFRKIKLQFSLSPQDRDPPKTLIEYTCDRFDELDREKPFLRSGTASAWNQHLDEVRSNETLYDNIIRLPGELRQHSRGINLGNENKKNDKIGKWIASMV</sequence>
<organism evidence="2 3">
    <name type="scientific">Fadolivirus FV1/VV64</name>
    <dbReference type="NCBI Taxonomy" id="3070911"/>
    <lineage>
        <taxon>Viruses</taxon>
        <taxon>Varidnaviria</taxon>
        <taxon>Bamfordvirae</taxon>
        <taxon>Nucleocytoviricota</taxon>
        <taxon>Megaviricetes</taxon>
        <taxon>Imitervirales</taxon>
        <taxon>Mimiviridae</taxon>
        <taxon>Klosneuvirinae</taxon>
        <taxon>Fadolivirus</taxon>
        <taxon>Fadolivirus algeromassiliense</taxon>
    </lineage>
</organism>
<protein>
    <recommendedName>
        <fullName evidence="4">SMODS and SLOG-associating 2TM effector domain-containing protein</fullName>
    </recommendedName>
</protein>
<keyword evidence="1" id="KW-0472">Membrane</keyword>
<evidence type="ECO:0000256" key="1">
    <source>
        <dbReference type="SAM" id="Phobius"/>
    </source>
</evidence>
<accession>A0A7D3R2R4</accession>
<proteinExistence type="predicted"/>
<feature type="transmembrane region" description="Helical" evidence="1">
    <location>
        <begin position="87"/>
        <end position="108"/>
    </location>
</feature>